<evidence type="ECO:0000256" key="1">
    <source>
        <dbReference type="SAM" id="SignalP"/>
    </source>
</evidence>
<feature type="signal peptide" evidence="1">
    <location>
        <begin position="1"/>
        <end position="20"/>
    </location>
</feature>
<reference evidence="4" key="1">
    <citation type="journal article" date="2019" name="Int. J. Syst. Evol. Microbiol.">
        <title>The Global Catalogue of Microorganisms (GCM) 10K type strain sequencing project: providing services to taxonomists for standard genome sequencing and annotation.</title>
        <authorList>
            <consortium name="The Broad Institute Genomics Platform"/>
            <consortium name="The Broad Institute Genome Sequencing Center for Infectious Disease"/>
            <person name="Wu L."/>
            <person name="Ma J."/>
        </authorList>
    </citation>
    <scope>NUCLEOTIDE SEQUENCE [LARGE SCALE GENOMIC DNA]</scope>
    <source>
        <strain evidence="4">CGMCC 1.7003</strain>
    </source>
</reference>
<dbReference type="SUPFAM" id="SSF56601">
    <property type="entry name" value="beta-lactamase/transpeptidase-like"/>
    <property type="match status" value="1"/>
</dbReference>
<feature type="domain" description="Beta-lactamase-related" evidence="2">
    <location>
        <begin position="35"/>
        <end position="355"/>
    </location>
</feature>
<dbReference type="EMBL" id="BNAO01000001">
    <property type="protein sequence ID" value="GHG58874.1"/>
    <property type="molecule type" value="Genomic_DNA"/>
</dbReference>
<feature type="chain" id="PRO_5046146656" description="Beta-lactamase-related domain-containing protein" evidence="1">
    <location>
        <begin position="21"/>
        <end position="556"/>
    </location>
</feature>
<dbReference type="PANTHER" id="PTHR46825:SF9">
    <property type="entry name" value="BETA-LACTAMASE-RELATED DOMAIN-CONTAINING PROTEIN"/>
    <property type="match status" value="1"/>
</dbReference>
<evidence type="ECO:0000259" key="2">
    <source>
        <dbReference type="Pfam" id="PF00144"/>
    </source>
</evidence>
<organism evidence="3 4">
    <name type="scientific">Alishewanella longhuensis</name>
    <dbReference type="NCBI Taxonomy" id="1091037"/>
    <lineage>
        <taxon>Bacteria</taxon>
        <taxon>Pseudomonadati</taxon>
        <taxon>Pseudomonadota</taxon>
        <taxon>Gammaproteobacteria</taxon>
        <taxon>Alteromonadales</taxon>
        <taxon>Alteromonadaceae</taxon>
        <taxon>Alishewanella</taxon>
    </lineage>
</organism>
<accession>A0ABQ3KTH5</accession>
<proteinExistence type="predicted"/>
<keyword evidence="1" id="KW-0732">Signal</keyword>
<dbReference type="Pfam" id="PF00144">
    <property type="entry name" value="Beta-lactamase"/>
    <property type="match status" value="1"/>
</dbReference>
<evidence type="ECO:0000313" key="4">
    <source>
        <dbReference type="Proteomes" id="UP000659697"/>
    </source>
</evidence>
<dbReference type="PANTHER" id="PTHR46825">
    <property type="entry name" value="D-ALANYL-D-ALANINE-CARBOXYPEPTIDASE/ENDOPEPTIDASE AMPH"/>
    <property type="match status" value="1"/>
</dbReference>
<dbReference type="Gene3D" id="3.40.710.10">
    <property type="entry name" value="DD-peptidase/beta-lactamase superfamily"/>
    <property type="match status" value="1"/>
</dbReference>
<evidence type="ECO:0000313" key="3">
    <source>
        <dbReference type="EMBL" id="GHG58874.1"/>
    </source>
</evidence>
<name>A0ABQ3KTH5_9ALTE</name>
<dbReference type="InterPro" id="IPR050491">
    <property type="entry name" value="AmpC-like"/>
</dbReference>
<gene>
    <name evidence="3" type="ORF">GCM10010919_00900</name>
</gene>
<sequence length="556" mass="60431">MLNRFLIAAAFCWASHTAFAASPLPDAENVSAFTEQLLRQHVSDQSGPGLAVLVARGDELLFNNAFGLANIELGVLLQPEHKFRIGSVTKQVAAVALLHLVDEGKANLQDPLSKYLPDYPNGDAITLQHLLNHTSGIKSYTSIPGYMHNDIRRELTTDELIAVFKNLPVDFLPGTEFRYNNSGYVLVGAVIEAISGKSWHQYIADALLKPNQLNNMLYPAERLLLAGMVSGYSLSPGQPIKLAAQLSMTQPHAAGALVADTLALWHWNRLLHGNKLLKEATYQQMITPSGAAANNQGNYGFGIVRGTLRGMPELQHGGGIHGFASLLVYLPDSEISIVMLRNSDGPGPDLHYLSRKIGAFTAGKPYPEYPTVTLTPEQLQSVSGIYRKGTESRKLEVRNGQLFSTRAGGQPFPVIPQGNNSFGFKDSVSRIVIKRDAAGIATGLDLFYDGDGDAEHWLRTSDLTVKPEVSLNEPQQLALVGNYASEQLQLRIFQNSQGDGLLVQVTGQPALELKAASPRSLYLTVVDASLDFFPAEGQAQQVILQQGAGRFVLTRQ</sequence>
<dbReference type="Proteomes" id="UP000659697">
    <property type="component" value="Unassembled WGS sequence"/>
</dbReference>
<protein>
    <recommendedName>
        <fullName evidence="2">Beta-lactamase-related domain-containing protein</fullName>
    </recommendedName>
</protein>
<comment type="caution">
    <text evidence="3">The sequence shown here is derived from an EMBL/GenBank/DDBJ whole genome shotgun (WGS) entry which is preliminary data.</text>
</comment>
<dbReference type="InterPro" id="IPR001466">
    <property type="entry name" value="Beta-lactam-related"/>
</dbReference>
<dbReference type="InterPro" id="IPR012338">
    <property type="entry name" value="Beta-lactam/transpept-like"/>
</dbReference>
<keyword evidence="4" id="KW-1185">Reference proteome</keyword>
<dbReference type="RefSeq" id="WP_189429159.1">
    <property type="nucleotide sequence ID" value="NZ_BNAO01000001.1"/>
</dbReference>